<evidence type="ECO:0000256" key="1">
    <source>
        <dbReference type="ARBA" id="ARBA00007623"/>
    </source>
</evidence>
<keyword evidence="3 6" id="KW-0378">Hydrolase</keyword>
<evidence type="ECO:0000256" key="6">
    <source>
        <dbReference type="PROSITE-ProRule" id="PRU00239"/>
    </source>
</evidence>
<name>A0A8S1LC68_9CILI</name>
<dbReference type="PROSITE" id="PS00018">
    <property type="entry name" value="EF_HAND_1"/>
    <property type="match status" value="1"/>
</dbReference>
<dbReference type="EMBL" id="CAJJDN010000019">
    <property type="protein sequence ID" value="CAD8064619.1"/>
    <property type="molecule type" value="Genomic_DNA"/>
</dbReference>
<gene>
    <name evidence="8" type="ORF">PSON_ATCC_30995.1.T0190207</name>
</gene>
<dbReference type="PANTHER" id="PTHR10183:SF379">
    <property type="entry name" value="CALPAIN-5"/>
    <property type="match status" value="1"/>
</dbReference>
<evidence type="ECO:0000256" key="2">
    <source>
        <dbReference type="ARBA" id="ARBA00022670"/>
    </source>
</evidence>
<evidence type="ECO:0000256" key="5">
    <source>
        <dbReference type="PIRSR" id="PIRSR622684-1"/>
    </source>
</evidence>
<evidence type="ECO:0000256" key="3">
    <source>
        <dbReference type="ARBA" id="ARBA00022801"/>
    </source>
</evidence>
<proteinExistence type="inferred from homology"/>
<dbReference type="GO" id="GO:0006508">
    <property type="term" value="P:proteolysis"/>
    <property type="evidence" value="ECO:0007669"/>
    <property type="project" value="UniProtKB-KW"/>
</dbReference>
<dbReference type="OrthoDB" id="167576at2759"/>
<accession>A0A8S1LC68</accession>
<keyword evidence="4 6" id="KW-0788">Thiol protease</keyword>
<evidence type="ECO:0000313" key="8">
    <source>
        <dbReference type="EMBL" id="CAD8064619.1"/>
    </source>
</evidence>
<dbReference type="SMART" id="SM00230">
    <property type="entry name" value="CysPc"/>
    <property type="match status" value="1"/>
</dbReference>
<feature type="active site" evidence="5 6">
    <location>
        <position position="316"/>
    </location>
</feature>
<comment type="caution">
    <text evidence="8">The sequence shown here is derived from an EMBL/GenBank/DDBJ whole genome shotgun (WGS) entry which is preliminary data.</text>
</comment>
<dbReference type="InterPro" id="IPR022684">
    <property type="entry name" value="Calpain_cysteine_protease"/>
</dbReference>
<feature type="domain" description="Calpain catalytic" evidence="7">
    <location>
        <begin position="250"/>
        <end position="546"/>
    </location>
</feature>
<dbReference type="CDD" id="cd00044">
    <property type="entry name" value="CysPc"/>
    <property type="match status" value="1"/>
</dbReference>
<dbReference type="AlphaFoldDB" id="A0A8S1LC68"/>
<feature type="active site" evidence="5 6">
    <location>
        <position position="489"/>
    </location>
</feature>
<dbReference type="InterPro" id="IPR018247">
    <property type="entry name" value="EF_Hand_1_Ca_BS"/>
</dbReference>
<comment type="similarity">
    <text evidence="1">Belongs to the peptidase C2 family.</text>
</comment>
<organism evidence="8 9">
    <name type="scientific">Paramecium sonneborni</name>
    <dbReference type="NCBI Taxonomy" id="65129"/>
    <lineage>
        <taxon>Eukaryota</taxon>
        <taxon>Sar</taxon>
        <taxon>Alveolata</taxon>
        <taxon>Ciliophora</taxon>
        <taxon>Intramacronucleata</taxon>
        <taxon>Oligohymenophorea</taxon>
        <taxon>Peniculida</taxon>
        <taxon>Parameciidae</taxon>
        <taxon>Paramecium</taxon>
    </lineage>
</organism>
<dbReference type="GO" id="GO:0004198">
    <property type="term" value="F:calcium-dependent cysteine-type endopeptidase activity"/>
    <property type="evidence" value="ECO:0007669"/>
    <property type="project" value="InterPro"/>
</dbReference>
<dbReference type="Proteomes" id="UP000692954">
    <property type="component" value="Unassembled WGS sequence"/>
</dbReference>
<dbReference type="PROSITE" id="PS50203">
    <property type="entry name" value="CALPAIN_CAT"/>
    <property type="match status" value="1"/>
</dbReference>
<dbReference type="PANTHER" id="PTHR10183">
    <property type="entry name" value="CALPAIN"/>
    <property type="match status" value="1"/>
</dbReference>
<protein>
    <recommendedName>
        <fullName evidence="7">Calpain catalytic domain-containing protein</fullName>
    </recommendedName>
</protein>
<feature type="active site" evidence="5 6">
    <location>
        <position position="464"/>
    </location>
</feature>
<dbReference type="InterPro" id="IPR001300">
    <property type="entry name" value="Peptidase_C2_calpain_cat"/>
</dbReference>
<dbReference type="Pfam" id="PF00648">
    <property type="entry name" value="Peptidase_C2"/>
    <property type="match status" value="1"/>
</dbReference>
<evidence type="ECO:0000313" key="9">
    <source>
        <dbReference type="Proteomes" id="UP000692954"/>
    </source>
</evidence>
<reference evidence="8" key="1">
    <citation type="submission" date="2021-01" db="EMBL/GenBank/DDBJ databases">
        <authorList>
            <consortium name="Genoscope - CEA"/>
            <person name="William W."/>
        </authorList>
    </citation>
    <scope>NUCLEOTIDE SEQUENCE</scope>
</reference>
<evidence type="ECO:0000256" key="4">
    <source>
        <dbReference type="ARBA" id="ARBA00022807"/>
    </source>
</evidence>
<keyword evidence="9" id="KW-1185">Reference proteome</keyword>
<sequence length="782" mass="90737">MSSDSYIQDALSQFIMLRSPQELLQAFGSQFLTLEQIRQLVEVFDPAIPNENIKHFYLKTITKFKSPQGITADIYRQIVDDEELTLRAGAQNSYESLPLLKNIIRGVREKKVPIQRLYNFYDKNKDKELQDPEFRNLLEFFYVSITDAQFKKLRQEFPDHPLSESVVVDLFQRWQEIVFENTSTDPEIILEAPQKTQNLLTVPKQGKTINLELTREEDEKFQDFMGVDFKIPGVKELSDLLKRCQQTQEVFTDPDFPPSVKSLGVKFSGNNWQRLQDFFKGEQRVFSIDTQHDKSNTGLNKWISHRDICQGDLGDCYFMSTLSSIACKWPNQILDLFPIQRANKFGVYGVKFCVNGEWRVIPVDDNIPVRNGKIAFTKNADQEIWVSLLEKAWAKVNGSYTNIDAGDPREVIKTLTGGPVWLLTTNKPNFKENFITCVKQKCVMVTGTYSKNVDYSAIGLEAGHAYSILNVKTVNHPQRGLVYLLKIRNPWARKEWNGDWSDDSDLWTPELREQAGNTGKENDGIFFMSLDDYAKYFYSVFCGYFKHEYIYNSIRLNVKRNKGLYFSFEIKKEGEYFFAVHQESTRMYRSQPELKYDYSYVRLLLAKELNSGYEYLEGKFYKDIETHVGRVGVNFVPGKYILFLKIKWHVQSWKEHPAILSTYGEQFVQLKQIGRDPNLVPQAMMHQVRINNKVEEVLPGVMMKMDNNGTLGIGYIYYKNESNQQINFETNLINQGGCKLSKPERGLYFKSYIPPQGERLVTFTITPPITELSMPTLSHKLL</sequence>
<evidence type="ECO:0000259" key="7">
    <source>
        <dbReference type="PROSITE" id="PS50203"/>
    </source>
</evidence>
<keyword evidence="2 6" id="KW-0645">Protease</keyword>